<dbReference type="SUPFAM" id="SSF81383">
    <property type="entry name" value="F-box domain"/>
    <property type="match status" value="1"/>
</dbReference>
<dbReference type="PROSITE" id="PS50181">
    <property type="entry name" value="FBOX"/>
    <property type="match status" value="1"/>
</dbReference>
<dbReference type="Gene3D" id="3.80.10.10">
    <property type="entry name" value="Ribonuclease Inhibitor"/>
    <property type="match status" value="1"/>
</dbReference>
<organism evidence="6 7">
    <name type="scientific">Candidozyma haemuli</name>
    <dbReference type="NCBI Taxonomy" id="45357"/>
    <lineage>
        <taxon>Eukaryota</taxon>
        <taxon>Fungi</taxon>
        <taxon>Dikarya</taxon>
        <taxon>Ascomycota</taxon>
        <taxon>Saccharomycotina</taxon>
        <taxon>Pichiomycetes</taxon>
        <taxon>Metschnikowiaceae</taxon>
        <taxon>Candidozyma</taxon>
    </lineage>
</organism>
<dbReference type="SUPFAM" id="SSF48452">
    <property type="entry name" value="TPR-like"/>
    <property type="match status" value="1"/>
</dbReference>
<sequence length="723" mass="82563">METEEDLLSAKIEVAVSKFKEKDFSEGLALYNDIVRGLLEKSPASISKARRFYDLTPRPLLGIPCHPKLLSVLDHRAATYEKLGNLPRALKDAQKAMALDPLDPKGYLRAAKVLLKEGKETDAYKVLQKGLYTIEKASEKHDISVSQTLFTALKSKYSELNRKLKKKRLNRDTPRPDESIKKAKSFAASGLQRKLDEMIPLPRSTSAPVNEYTVVSDAPDLDPLSRLPVDVIEQVFSYLPVRSLLRCHLVCKDWYSLLTSMPNLYNDIFSLRHRVTAPEYFGGLKLMKKVSQYSYSKSIFSVKLWSTYSDVHLARILENLVSDETLRLKKLEIVNREFSMQLLLNKLEKCKWSIGNLGMIEKLRMVVNRPLIYPHLLLHLYPRLTDLDIVVADELVETSYDPLTPTSSETFKSYNEASKHKNSLQSLTAFSYISHSKYIDKRMVSQPKILSFQFPSLTRLTLVGVNFKNISQDFGRLISRCDNLDILYLENNLELPIRTLLRVLQLFQAGFKLKRLTLREEGESRHSSLNDVELDSLPCLSDLEHLDIYGSSLSSRGLLKLLTIANMGSHLSSLNVGRSKYVFFRRDQFVFGHDVIDFAQVFQIVPHLHTLYLNEMDLDGLSMRLLHKDLATTCGYENIKLKKLDISFCQKIDGIGLMNLLNFSSSQPSNPETLRLEELILDGLDIHKGSINLLINKEIVKTIKHDPLKTSWKQKGVNTLEPW</sequence>
<feature type="domain" description="Cyclic nucleotide-binding" evidence="4">
    <location>
        <begin position="86"/>
        <end position="146"/>
    </location>
</feature>
<dbReference type="PANTHER" id="PTHR22904:SF523">
    <property type="entry name" value="STRESS-INDUCED-PHOSPHOPROTEIN 1"/>
    <property type="match status" value="1"/>
</dbReference>
<keyword evidence="1" id="KW-0677">Repeat</keyword>
<name>A0A2V1AV87_9ASCO</name>
<feature type="domain" description="F-box" evidence="5">
    <location>
        <begin position="221"/>
        <end position="268"/>
    </location>
</feature>
<dbReference type="PROSITE" id="PS50042">
    <property type="entry name" value="CNMP_BINDING_3"/>
    <property type="match status" value="1"/>
</dbReference>
<evidence type="ECO:0000313" key="7">
    <source>
        <dbReference type="Proteomes" id="UP000244309"/>
    </source>
</evidence>
<dbReference type="CDD" id="cd22111">
    <property type="entry name" value="F-box_FBXO45"/>
    <property type="match status" value="1"/>
</dbReference>
<dbReference type="InterPro" id="IPR001810">
    <property type="entry name" value="F-box_dom"/>
</dbReference>
<dbReference type="SMART" id="SM00028">
    <property type="entry name" value="TPR"/>
    <property type="match status" value="2"/>
</dbReference>
<dbReference type="VEuPathDB" id="FungiDB:CXQ85_004716"/>
<dbReference type="PANTHER" id="PTHR22904">
    <property type="entry name" value="TPR REPEAT CONTAINING PROTEIN"/>
    <property type="match status" value="1"/>
</dbReference>
<evidence type="ECO:0000259" key="4">
    <source>
        <dbReference type="PROSITE" id="PS50042"/>
    </source>
</evidence>
<reference evidence="6 7" key="1">
    <citation type="submission" date="2017-12" db="EMBL/GenBank/DDBJ databases">
        <title>Genome Sequence of a Multidrug-Resistant Candida haemulonii Isolate from a Patient with Chronic Leg Ulcers in Israel.</title>
        <authorList>
            <person name="Chow N.A."/>
            <person name="Gade L."/>
            <person name="Batra D."/>
            <person name="Rowe L.A."/>
            <person name="Ben-Ami R."/>
            <person name="Loparev V.N."/>
            <person name="Litvintseva A.P."/>
        </authorList>
    </citation>
    <scope>NUCLEOTIDE SEQUENCE [LARGE SCALE GENOMIC DNA]</scope>
    <source>
        <strain evidence="6 7">B11899</strain>
    </source>
</reference>
<evidence type="ECO:0000256" key="1">
    <source>
        <dbReference type="ARBA" id="ARBA00022737"/>
    </source>
</evidence>
<evidence type="ECO:0000256" key="2">
    <source>
        <dbReference type="ARBA" id="ARBA00022803"/>
    </source>
</evidence>
<dbReference type="STRING" id="45357.A0A2V1AV87"/>
<dbReference type="InterPro" id="IPR036047">
    <property type="entry name" value="F-box-like_dom_sf"/>
</dbReference>
<dbReference type="OrthoDB" id="629492at2759"/>
<dbReference type="Pfam" id="PF12937">
    <property type="entry name" value="F-box-like"/>
    <property type="match status" value="1"/>
</dbReference>
<evidence type="ECO:0008006" key="8">
    <source>
        <dbReference type="Google" id="ProtNLM"/>
    </source>
</evidence>
<dbReference type="EMBL" id="PKFO01000006">
    <property type="protein sequence ID" value="PVH22047.1"/>
    <property type="molecule type" value="Genomic_DNA"/>
</dbReference>
<dbReference type="InterPro" id="IPR019734">
    <property type="entry name" value="TPR_rpt"/>
</dbReference>
<feature type="repeat" description="TPR" evidence="3">
    <location>
        <begin position="70"/>
        <end position="103"/>
    </location>
</feature>
<dbReference type="SMART" id="SM00256">
    <property type="entry name" value="FBOX"/>
    <property type="match status" value="1"/>
</dbReference>
<dbReference type="InterPro" id="IPR011990">
    <property type="entry name" value="TPR-like_helical_dom_sf"/>
</dbReference>
<dbReference type="Gene3D" id="1.20.1280.50">
    <property type="match status" value="1"/>
</dbReference>
<dbReference type="PROSITE" id="PS50005">
    <property type="entry name" value="TPR"/>
    <property type="match status" value="1"/>
</dbReference>
<accession>A0A2V1AV87</accession>
<dbReference type="Proteomes" id="UP000244309">
    <property type="component" value="Unassembled WGS sequence"/>
</dbReference>
<dbReference type="InterPro" id="IPR000595">
    <property type="entry name" value="cNMP-bd_dom"/>
</dbReference>
<evidence type="ECO:0000313" key="6">
    <source>
        <dbReference type="EMBL" id="PVH22047.1"/>
    </source>
</evidence>
<proteinExistence type="predicted"/>
<gene>
    <name evidence="6" type="ORF">CXQ85_004716</name>
</gene>
<dbReference type="SUPFAM" id="SSF52047">
    <property type="entry name" value="RNI-like"/>
    <property type="match status" value="1"/>
</dbReference>
<keyword evidence="7" id="KW-1185">Reference proteome</keyword>
<dbReference type="GO" id="GO:0051879">
    <property type="term" value="F:Hsp90 protein binding"/>
    <property type="evidence" value="ECO:0007669"/>
    <property type="project" value="TreeGrafter"/>
</dbReference>
<dbReference type="Gene3D" id="1.25.40.10">
    <property type="entry name" value="Tetratricopeptide repeat domain"/>
    <property type="match status" value="1"/>
</dbReference>
<dbReference type="InterPro" id="IPR032675">
    <property type="entry name" value="LRR_dom_sf"/>
</dbReference>
<dbReference type="GeneID" id="37010046"/>
<protein>
    <recommendedName>
        <fullName evidence="8">F-box domain-containing protein</fullName>
    </recommendedName>
</protein>
<keyword evidence="2 3" id="KW-0802">TPR repeat</keyword>
<comment type="caution">
    <text evidence="6">The sequence shown here is derived from an EMBL/GenBank/DDBJ whole genome shotgun (WGS) entry which is preliminary data.</text>
</comment>
<evidence type="ECO:0000256" key="3">
    <source>
        <dbReference type="PROSITE-ProRule" id="PRU00339"/>
    </source>
</evidence>
<dbReference type="AlphaFoldDB" id="A0A2V1AV87"/>
<dbReference type="RefSeq" id="XP_025342987.1">
    <property type="nucleotide sequence ID" value="XM_025488325.1"/>
</dbReference>
<evidence type="ECO:0000259" key="5">
    <source>
        <dbReference type="PROSITE" id="PS50181"/>
    </source>
</evidence>